<comment type="caution">
    <text evidence="1">The sequence shown here is derived from an EMBL/GenBank/DDBJ whole genome shotgun (WGS) entry which is preliminary data.</text>
</comment>
<dbReference type="Proteomes" id="UP001152795">
    <property type="component" value="Unassembled WGS sequence"/>
</dbReference>
<evidence type="ECO:0000313" key="1">
    <source>
        <dbReference type="EMBL" id="CAB3999218.1"/>
    </source>
</evidence>
<reference evidence="1" key="1">
    <citation type="submission" date="2020-04" db="EMBL/GenBank/DDBJ databases">
        <authorList>
            <person name="Alioto T."/>
            <person name="Alioto T."/>
            <person name="Gomez Garrido J."/>
        </authorList>
    </citation>
    <scope>NUCLEOTIDE SEQUENCE</scope>
    <source>
        <strain evidence="1">A484AB</strain>
    </source>
</reference>
<keyword evidence="2" id="KW-1185">Reference proteome</keyword>
<feature type="non-terminal residue" evidence="1">
    <location>
        <position position="75"/>
    </location>
</feature>
<evidence type="ECO:0000313" key="2">
    <source>
        <dbReference type="Proteomes" id="UP001152795"/>
    </source>
</evidence>
<organism evidence="1 2">
    <name type="scientific">Paramuricea clavata</name>
    <name type="common">Red gorgonian</name>
    <name type="synonym">Violescent sea-whip</name>
    <dbReference type="NCBI Taxonomy" id="317549"/>
    <lineage>
        <taxon>Eukaryota</taxon>
        <taxon>Metazoa</taxon>
        <taxon>Cnidaria</taxon>
        <taxon>Anthozoa</taxon>
        <taxon>Octocorallia</taxon>
        <taxon>Malacalcyonacea</taxon>
        <taxon>Plexauridae</taxon>
        <taxon>Paramuricea</taxon>
    </lineage>
</organism>
<name>A0A7D9I7T4_PARCT</name>
<dbReference type="EMBL" id="CACRXK020003541">
    <property type="protein sequence ID" value="CAB3999218.1"/>
    <property type="molecule type" value="Genomic_DNA"/>
</dbReference>
<sequence length="75" mass="8492">MLEDPDKETFGETLTQVEIQCHLGSRLLSVRVKSPARRTASDRNLFCTATEKIEGELPSHNVMVEAQKMQHRPKA</sequence>
<proteinExistence type="predicted"/>
<gene>
    <name evidence="1" type="ORF">PACLA_8A052136</name>
</gene>
<protein>
    <submittedName>
        <fullName evidence="1">Uncharacterized protein</fullName>
    </submittedName>
</protein>
<dbReference type="AlphaFoldDB" id="A0A7D9I7T4"/>
<accession>A0A7D9I7T4</accession>